<feature type="chain" id="PRO_5020919329" description="Protein involved in gliding motility GldD" evidence="1">
    <location>
        <begin position="21"/>
        <end position="184"/>
    </location>
</feature>
<dbReference type="OrthoDB" id="1201582at2"/>
<evidence type="ECO:0008006" key="4">
    <source>
        <dbReference type="Google" id="ProtNLM"/>
    </source>
</evidence>
<dbReference type="RefSeq" id="WP_132794786.1">
    <property type="nucleotide sequence ID" value="NZ_SLXM01000005.1"/>
</dbReference>
<gene>
    <name evidence="2" type="ORF">EV195_105161</name>
</gene>
<accession>A0A4R2NS77</accession>
<name>A0A4R2NS77_9FLAO</name>
<organism evidence="2 3">
    <name type="scientific">Tenacibaculum skagerrakense</name>
    <dbReference type="NCBI Taxonomy" id="186571"/>
    <lineage>
        <taxon>Bacteria</taxon>
        <taxon>Pseudomonadati</taxon>
        <taxon>Bacteroidota</taxon>
        <taxon>Flavobacteriia</taxon>
        <taxon>Flavobacteriales</taxon>
        <taxon>Flavobacteriaceae</taxon>
        <taxon>Tenacibaculum</taxon>
    </lineage>
</organism>
<keyword evidence="3" id="KW-1185">Reference proteome</keyword>
<dbReference type="EMBL" id="SLXM01000005">
    <property type="protein sequence ID" value="TCP24730.1"/>
    <property type="molecule type" value="Genomic_DNA"/>
</dbReference>
<comment type="caution">
    <text evidence="2">The sequence shown here is derived from an EMBL/GenBank/DDBJ whole genome shotgun (WGS) entry which is preliminary data.</text>
</comment>
<reference evidence="2 3" key="1">
    <citation type="submission" date="2019-03" db="EMBL/GenBank/DDBJ databases">
        <title>Genomic Encyclopedia of Type Strains, Phase IV (KMG-IV): sequencing the most valuable type-strain genomes for metagenomic binning, comparative biology and taxonomic classification.</title>
        <authorList>
            <person name="Goeker M."/>
        </authorList>
    </citation>
    <scope>NUCLEOTIDE SEQUENCE [LARGE SCALE GENOMIC DNA]</scope>
    <source>
        <strain evidence="2 3">DSM 14836</strain>
    </source>
</reference>
<proteinExistence type="predicted"/>
<evidence type="ECO:0000313" key="2">
    <source>
        <dbReference type="EMBL" id="TCP24730.1"/>
    </source>
</evidence>
<keyword evidence="1" id="KW-0732">Signal</keyword>
<protein>
    <recommendedName>
        <fullName evidence="4">Protein involved in gliding motility GldD</fullName>
    </recommendedName>
</protein>
<sequence length="184" mass="21251">MKISHLTLLLLVLVSYSSCTSNKLSEEFKCSSPAFSNLEEITDFKKNFVMKLPKNWKTNLYYDEVVSSIYTADTTLSFKETVIIDASFISNPIEINNEFINKIKAENKQENLEEVVSKEIKFLNNKAFYNYVSGKKGKYSYHLLNVFTKADLGFMHIKTEIYGDSLIDERLCKAVKLIDKMHLK</sequence>
<feature type="signal peptide" evidence="1">
    <location>
        <begin position="1"/>
        <end position="20"/>
    </location>
</feature>
<evidence type="ECO:0000256" key="1">
    <source>
        <dbReference type="SAM" id="SignalP"/>
    </source>
</evidence>
<dbReference type="Proteomes" id="UP000294564">
    <property type="component" value="Unassembled WGS sequence"/>
</dbReference>
<dbReference type="AlphaFoldDB" id="A0A4R2NS77"/>
<evidence type="ECO:0000313" key="3">
    <source>
        <dbReference type="Proteomes" id="UP000294564"/>
    </source>
</evidence>